<evidence type="ECO:0000256" key="3">
    <source>
        <dbReference type="ARBA" id="ARBA00012438"/>
    </source>
</evidence>
<dbReference type="PRINTS" id="PR00344">
    <property type="entry name" value="BCTRLSENSOR"/>
</dbReference>
<dbReference type="EMBL" id="CP015507">
    <property type="protein sequence ID" value="AND43001.1"/>
    <property type="molecule type" value="Genomic_DNA"/>
</dbReference>
<dbReference type="eggNOG" id="COG5002">
    <property type="taxonomic scope" value="Bacteria"/>
</dbReference>
<geneLocation type="plasmid" evidence="13">
    <name>pbo1</name>
</geneLocation>
<feature type="domain" description="Histidine kinase" evidence="11">
    <location>
        <begin position="239"/>
        <end position="453"/>
    </location>
</feature>
<dbReference type="InterPro" id="IPR003661">
    <property type="entry name" value="HisK_dim/P_dom"/>
</dbReference>
<feature type="transmembrane region" description="Helical" evidence="10">
    <location>
        <begin position="157"/>
        <end position="176"/>
    </location>
</feature>
<keyword evidence="5" id="KW-0808">Transferase</keyword>
<proteinExistence type="predicted"/>
<organism evidence="12 13">
    <name type="scientific">Cytobacillus oceanisediminis 2691</name>
    <dbReference type="NCBI Taxonomy" id="1196031"/>
    <lineage>
        <taxon>Bacteria</taxon>
        <taxon>Bacillati</taxon>
        <taxon>Bacillota</taxon>
        <taxon>Bacilli</taxon>
        <taxon>Bacillales</taxon>
        <taxon>Bacillaceae</taxon>
        <taxon>Cytobacillus</taxon>
    </lineage>
</organism>
<keyword evidence="9" id="KW-0902">Two-component regulatory system</keyword>
<dbReference type="SMART" id="SM00387">
    <property type="entry name" value="HATPase_c"/>
    <property type="match status" value="1"/>
</dbReference>
<sequence length="453" mass="51891">MRKTMRTRIFFYFLIVSLSGILLTSLSILWGFEGRFNDYLLEGREKNINLIKEEILNEYKQTGSLQSDQVVSILHDQAMTENLYYEIYNSNGKILIETSSMRKMMENMGHRQDSEANYNSDTYNLSVDNSIIGSLQVYYQEELVAEDFSFFQAIKRYVYAAAFFTVILSVFFSILFSKWLSAGFNKLSVAVQELQKHKWNTRLNVEELTEEMKALGWSFNNLASSLSNEENLRKQFTADLAHELRTPLASLRSQIEAFQDGIWDPTPERLQQSHNELMRLVRLVNELEKLLAAENPQIKLNVSNIEANKMACFLKNQFDSIFNEKGVKLQILNSGKELWFRADQDRVIQILTNILNNALQYTSPNKRVVISVLEKNDNIGFVVADEGVGIDEKDLPHLFERFYRGDKSRTRKTGGIGIGLSIVKALVNAHGGGIQVTSELNNGTIITILFPRN</sequence>
<accession>A0A161JCD2</accession>
<evidence type="ECO:0000259" key="11">
    <source>
        <dbReference type="PROSITE" id="PS50109"/>
    </source>
</evidence>
<dbReference type="GO" id="GO:0004721">
    <property type="term" value="F:phosphoprotein phosphatase activity"/>
    <property type="evidence" value="ECO:0007669"/>
    <property type="project" value="TreeGrafter"/>
</dbReference>
<keyword evidence="4" id="KW-0597">Phosphoprotein</keyword>
<dbReference type="EC" id="2.7.13.3" evidence="3"/>
<dbReference type="PANTHER" id="PTHR45453:SF1">
    <property type="entry name" value="PHOSPHATE REGULON SENSOR PROTEIN PHOR"/>
    <property type="match status" value="1"/>
</dbReference>
<keyword evidence="10" id="KW-0472">Membrane</keyword>
<dbReference type="Gene3D" id="1.10.287.130">
    <property type="match status" value="1"/>
</dbReference>
<keyword evidence="8" id="KW-0067">ATP-binding</keyword>
<dbReference type="InterPro" id="IPR036890">
    <property type="entry name" value="HATPase_C_sf"/>
</dbReference>
<dbReference type="InterPro" id="IPR004358">
    <property type="entry name" value="Sig_transdc_His_kin-like_C"/>
</dbReference>
<comment type="subcellular location">
    <subcellularLocation>
        <location evidence="2">Cell membrane</location>
        <topology evidence="2">Multi-pass membrane protein</topology>
    </subcellularLocation>
</comment>
<protein>
    <recommendedName>
        <fullName evidence="3">histidine kinase</fullName>
        <ecNumber evidence="3">2.7.13.3</ecNumber>
    </recommendedName>
</protein>
<keyword evidence="12" id="KW-0614">Plasmid</keyword>
<dbReference type="InterPro" id="IPR005467">
    <property type="entry name" value="His_kinase_dom"/>
</dbReference>
<comment type="catalytic activity">
    <reaction evidence="1">
        <text>ATP + protein L-histidine = ADP + protein N-phospho-L-histidine.</text>
        <dbReference type="EC" id="2.7.13.3"/>
    </reaction>
</comment>
<dbReference type="FunFam" id="3.30.565.10:FF:000006">
    <property type="entry name" value="Sensor histidine kinase WalK"/>
    <property type="match status" value="1"/>
</dbReference>
<evidence type="ECO:0000313" key="13">
    <source>
        <dbReference type="Proteomes" id="UP000077856"/>
    </source>
</evidence>
<dbReference type="InterPro" id="IPR050351">
    <property type="entry name" value="BphY/WalK/GraS-like"/>
</dbReference>
<dbReference type="Gene3D" id="3.30.565.10">
    <property type="entry name" value="Histidine kinase-like ATPase, C-terminal domain"/>
    <property type="match status" value="1"/>
</dbReference>
<dbReference type="RefSeq" id="WP_019380891.1">
    <property type="nucleotide sequence ID" value="NZ_CP015507.1"/>
</dbReference>
<dbReference type="CDD" id="cd00082">
    <property type="entry name" value="HisKA"/>
    <property type="match status" value="1"/>
</dbReference>
<evidence type="ECO:0000256" key="5">
    <source>
        <dbReference type="ARBA" id="ARBA00022679"/>
    </source>
</evidence>
<keyword evidence="7 12" id="KW-0418">Kinase</keyword>
<evidence type="ECO:0000256" key="1">
    <source>
        <dbReference type="ARBA" id="ARBA00000085"/>
    </source>
</evidence>
<evidence type="ECO:0000256" key="7">
    <source>
        <dbReference type="ARBA" id="ARBA00022777"/>
    </source>
</evidence>
<dbReference type="PROSITE" id="PS50109">
    <property type="entry name" value="HIS_KIN"/>
    <property type="match status" value="1"/>
</dbReference>
<dbReference type="InterPro" id="IPR003594">
    <property type="entry name" value="HATPase_dom"/>
</dbReference>
<dbReference type="InterPro" id="IPR036097">
    <property type="entry name" value="HisK_dim/P_sf"/>
</dbReference>
<name>A0A161JCD2_9BACI</name>
<keyword evidence="10" id="KW-0812">Transmembrane</keyword>
<feature type="transmembrane region" description="Helical" evidence="10">
    <location>
        <begin position="9"/>
        <end position="32"/>
    </location>
</feature>
<gene>
    <name evidence="12" type="ORF">A361_27910</name>
</gene>
<dbReference type="KEGG" id="bon:A361_27910"/>
<reference evidence="12 13" key="1">
    <citation type="submission" date="2016-04" db="EMBL/GenBank/DDBJ databases">
        <title>Complete genome sequence of Bacillus oceanisediminis strain 2691.</title>
        <authorList>
            <person name="Jeong H."/>
            <person name="Kim H.J."/>
            <person name="Lee D.-W."/>
        </authorList>
    </citation>
    <scope>NUCLEOTIDE SEQUENCE [LARGE SCALE GENOMIC DNA]</scope>
    <source>
        <strain evidence="12 13">2691</strain>
        <plasmid evidence="13">pbo1</plasmid>
    </source>
</reference>
<evidence type="ECO:0000256" key="2">
    <source>
        <dbReference type="ARBA" id="ARBA00004651"/>
    </source>
</evidence>
<evidence type="ECO:0000256" key="8">
    <source>
        <dbReference type="ARBA" id="ARBA00022840"/>
    </source>
</evidence>
<evidence type="ECO:0000313" key="12">
    <source>
        <dbReference type="EMBL" id="AND43001.1"/>
    </source>
</evidence>
<dbReference type="PANTHER" id="PTHR45453">
    <property type="entry name" value="PHOSPHATE REGULON SENSOR PROTEIN PHOR"/>
    <property type="match status" value="1"/>
</dbReference>
<dbReference type="SMART" id="SM00388">
    <property type="entry name" value="HisKA"/>
    <property type="match status" value="1"/>
</dbReference>
<dbReference type="Pfam" id="PF02518">
    <property type="entry name" value="HATPase_c"/>
    <property type="match status" value="1"/>
</dbReference>
<dbReference type="Proteomes" id="UP000077856">
    <property type="component" value="Plasmid pBO1"/>
</dbReference>
<evidence type="ECO:0000256" key="9">
    <source>
        <dbReference type="ARBA" id="ARBA00023012"/>
    </source>
</evidence>
<dbReference type="GO" id="GO:0005524">
    <property type="term" value="F:ATP binding"/>
    <property type="evidence" value="ECO:0007669"/>
    <property type="project" value="UniProtKB-KW"/>
</dbReference>
<dbReference type="SUPFAM" id="SSF55874">
    <property type="entry name" value="ATPase domain of HSP90 chaperone/DNA topoisomerase II/histidine kinase"/>
    <property type="match status" value="1"/>
</dbReference>
<dbReference type="Gene3D" id="6.10.340.10">
    <property type="match status" value="1"/>
</dbReference>
<evidence type="ECO:0000256" key="10">
    <source>
        <dbReference type="SAM" id="Phobius"/>
    </source>
</evidence>
<keyword evidence="6" id="KW-0547">Nucleotide-binding</keyword>
<dbReference type="SUPFAM" id="SSF47384">
    <property type="entry name" value="Homodimeric domain of signal transducing histidine kinase"/>
    <property type="match status" value="1"/>
</dbReference>
<keyword evidence="10" id="KW-1133">Transmembrane helix</keyword>
<dbReference type="AlphaFoldDB" id="A0A161JCD2"/>
<dbReference type="GO" id="GO:0016036">
    <property type="term" value="P:cellular response to phosphate starvation"/>
    <property type="evidence" value="ECO:0007669"/>
    <property type="project" value="TreeGrafter"/>
</dbReference>
<dbReference type="CDD" id="cd00075">
    <property type="entry name" value="HATPase"/>
    <property type="match status" value="1"/>
</dbReference>
<dbReference type="GO" id="GO:0000155">
    <property type="term" value="F:phosphorelay sensor kinase activity"/>
    <property type="evidence" value="ECO:0007669"/>
    <property type="project" value="InterPro"/>
</dbReference>
<dbReference type="GO" id="GO:0005886">
    <property type="term" value="C:plasma membrane"/>
    <property type="evidence" value="ECO:0007669"/>
    <property type="project" value="UniProtKB-SubCell"/>
</dbReference>
<evidence type="ECO:0000256" key="6">
    <source>
        <dbReference type="ARBA" id="ARBA00022741"/>
    </source>
</evidence>
<dbReference type="Pfam" id="PF00512">
    <property type="entry name" value="HisKA"/>
    <property type="match status" value="1"/>
</dbReference>
<evidence type="ECO:0000256" key="4">
    <source>
        <dbReference type="ARBA" id="ARBA00022553"/>
    </source>
</evidence>